<keyword evidence="2" id="KW-1003">Cell membrane</keyword>
<evidence type="ECO:0000313" key="8">
    <source>
        <dbReference type="Proteomes" id="UP000215590"/>
    </source>
</evidence>
<dbReference type="Proteomes" id="UP000215590">
    <property type="component" value="Unassembled WGS sequence"/>
</dbReference>
<dbReference type="PANTHER" id="PTHR30086">
    <property type="entry name" value="ARGININE EXPORTER PROTEIN ARGO"/>
    <property type="match status" value="1"/>
</dbReference>
<evidence type="ECO:0000256" key="1">
    <source>
        <dbReference type="ARBA" id="ARBA00004651"/>
    </source>
</evidence>
<feature type="transmembrane region" description="Helical" evidence="6">
    <location>
        <begin position="44"/>
        <end position="69"/>
    </location>
</feature>
<accession>A0A256FF12</accession>
<feature type="transmembrane region" description="Helical" evidence="6">
    <location>
        <begin position="75"/>
        <end position="92"/>
    </location>
</feature>
<dbReference type="GO" id="GO:0005886">
    <property type="term" value="C:plasma membrane"/>
    <property type="evidence" value="ECO:0007669"/>
    <property type="project" value="UniProtKB-SubCell"/>
</dbReference>
<keyword evidence="4 6" id="KW-1133">Transmembrane helix</keyword>
<dbReference type="RefSeq" id="WP_094508913.1">
    <property type="nucleotide sequence ID" value="NZ_JBHEEK010000007.1"/>
</dbReference>
<protein>
    <submittedName>
        <fullName evidence="7">LysE type translocator family protein</fullName>
    </submittedName>
</protein>
<evidence type="ECO:0000256" key="3">
    <source>
        <dbReference type="ARBA" id="ARBA00022692"/>
    </source>
</evidence>
<feature type="transmembrane region" description="Helical" evidence="6">
    <location>
        <begin position="159"/>
        <end position="181"/>
    </location>
</feature>
<sequence length="213" mass="22823">MSLSPAAYQLLLVYTTYVIAAGSPGPSNMRIMGVAMHQGRKAGLMFAAGVVTSSIFWGLMAATGVSAILTQYAQALIILKIFGGLYLLYLAFKAGRAAITSDEKLAARPFNGSATLAGSDLYRRGLLMHLSNPKSILSWIALVTLGLGTESSWSHMAAFLGGCIILSVTIFCGYAIVFSTAPMVRLYRRARRWIEGVLAAVFCFAGIRLLLSR</sequence>
<feature type="transmembrane region" description="Helical" evidence="6">
    <location>
        <begin position="193"/>
        <end position="211"/>
    </location>
</feature>
<evidence type="ECO:0000256" key="6">
    <source>
        <dbReference type="SAM" id="Phobius"/>
    </source>
</evidence>
<keyword evidence="8" id="KW-1185">Reference proteome</keyword>
<evidence type="ECO:0000256" key="4">
    <source>
        <dbReference type="ARBA" id="ARBA00022989"/>
    </source>
</evidence>
<keyword evidence="3 6" id="KW-0812">Transmembrane</keyword>
<evidence type="ECO:0000313" key="7">
    <source>
        <dbReference type="EMBL" id="OYR13462.1"/>
    </source>
</evidence>
<dbReference type="InterPro" id="IPR001123">
    <property type="entry name" value="LeuE-type"/>
</dbReference>
<organism evidence="7 8">
    <name type="scientific">Brucella thiophenivorans</name>
    <dbReference type="NCBI Taxonomy" id="571255"/>
    <lineage>
        <taxon>Bacteria</taxon>
        <taxon>Pseudomonadati</taxon>
        <taxon>Pseudomonadota</taxon>
        <taxon>Alphaproteobacteria</taxon>
        <taxon>Hyphomicrobiales</taxon>
        <taxon>Brucellaceae</taxon>
        <taxon>Brucella/Ochrobactrum group</taxon>
        <taxon>Brucella</taxon>
    </lineage>
</organism>
<dbReference type="GO" id="GO:0015171">
    <property type="term" value="F:amino acid transmembrane transporter activity"/>
    <property type="evidence" value="ECO:0007669"/>
    <property type="project" value="TreeGrafter"/>
</dbReference>
<proteinExistence type="predicted"/>
<dbReference type="OrthoDB" id="7659099at2"/>
<reference evidence="7 8" key="1">
    <citation type="submission" date="2017-07" db="EMBL/GenBank/DDBJ databases">
        <title>Phylogenetic study on the rhizospheric bacterium Ochrobactrum sp. A44.</title>
        <authorList>
            <person name="Krzyzanowska D.M."/>
            <person name="Ossowicki A."/>
            <person name="Rajewska M."/>
            <person name="Maciag T."/>
            <person name="Kaczynski Z."/>
            <person name="Czerwicka M."/>
            <person name="Jafra S."/>
        </authorList>
    </citation>
    <scope>NUCLEOTIDE SEQUENCE [LARGE SCALE GENOMIC DNA]</scope>
    <source>
        <strain evidence="7 8">DSM 7216</strain>
    </source>
</reference>
<dbReference type="EMBL" id="NNRJ01000052">
    <property type="protein sequence ID" value="OYR13462.1"/>
    <property type="molecule type" value="Genomic_DNA"/>
</dbReference>
<comment type="caution">
    <text evidence="7">The sequence shown here is derived from an EMBL/GenBank/DDBJ whole genome shotgun (WGS) entry which is preliminary data.</text>
</comment>
<dbReference type="AlphaFoldDB" id="A0A256FF12"/>
<dbReference type="PANTHER" id="PTHR30086:SF21">
    <property type="entry name" value="TRANSPORT PROTEIN"/>
    <property type="match status" value="1"/>
</dbReference>
<feature type="transmembrane region" description="Helical" evidence="6">
    <location>
        <begin position="136"/>
        <end position="153"/>
    </location>
</feature>
<comment type="subcellular location">
    <subcellularLocation>
        <location evidence="1">Cell membrane</location>
        <topology evidence="1">Multi-pass membrane protein</topology>
    </subcellularLocation>
</comment>
<gene>
    <name evidence="7" type="ORF">CEV31_3420</name>
</gene>
<dbReference type="Pfam" id="PF01810">
    <property type="entry name" value="LysE"/>
    <property type="match status" value="1"/>
</dbReference>
<evidence type="ECO:0000256" key="2">
    <source>
        <dbReference type="ARBA" id="ARBA00022475"/>
    </source>
</evidence>
<name>A0A256FF12_9HYPH</name>
<feature type="transmembrane region" description="Helical" evidence="6">
    <location>
        <begin position="6"/>
        <end position="23"/>
    </location>
</feature>
<evidence type="ECO:0000256" key="5">
    <source>
        <dbReference type="ARBA" id="ARBA00023136"/>
    </source>
</evidence>
<keyword evidence="5 6" id="KW-0472">Membrane</keyword>